<accession>A0A8I1MGS0</accession>
<sequence>MGAGGYVNIGIVFSDKHKLLQVFDSLKNYIVQKGSKFIAVKYSKDVEGNAWIESEIDNNLIESTWLKGYYTEFRVSGLFLHSNLKEIDLLVIKENHFFGFLLGISWDEIHLNKQDDIQQHIIDVLVNLYKSTNYDYAFVGHELEIEIGPENFEKGLKQNDYYPVGIVPKGTDVEIYYGVIGIDGLSTQEKKKEITKI</sequence>
<gene>
    <name evidence="1" type="ORF">JF537_10910</name>
</gene>
<dbReference type="InterPro" id="IPR028951">
    <property type="entry name" value="Imm64"/>
</dbReference>
<evidence type="ECO:0000313" key="1">
    <source>
        <dbReference type="EMBL" id="MBN8252085.1"/>
    </source>
</evidence>
<organism evidence="1 2">
    <name type="scientific">Priestia flexa</name>
    <dbReference type="NCBI Taxonomy" id="86664"/>
    <lineage>
        <taxon>Bacteria</taxon>
        <taxon>Bacillati</taxon>
        <taxon>Bacillota</taxon>
        <taxon>Bacilli</taxon>
        <taxon>Bacillales</taxon>
        <taxon>Bacillaceae</taxon>
        <taxon>Priestia</taxon>
    </lineage>
</organism>
<dbReference type="Pfam" id="PF15600">
    <property type="entry name" value="Imm64"/>
    <property type="match status" value="1"/>
</dbReference>
<protein>
    <submittedName>
        <fullName evidence="1">Uncharacterized protein</fullName>
    </submittedName>
</protein>
<dbReference type="AlphaFoldDB" id="A0A8I1MGS0"/>
<reference evidence="1" key="1">
    <citation type="submission" date="2020-12" db="EMBL/GenBank/DDBJ databases">
        <title>PHA producing bacteria isolated from mangrove.</title>
        <authorList>
            <person name="Zheng W."/>
            <person name="Yu S."/>
            <person name="Huang Y."/>
        </authorList>
    </citation>
    <scope>NUCLEOTIDE SEQUENCE</scope>
    <source>
        <strain evidence="1">GN22-4</strain>
    </source>
</reference>
<proteinExistence type="predicted"/>
<name>A0A8I1MGS0_9BACI</name>
<comment type="caution">
    <text evidence="1">The sequence shown here is derived from an EMBL/GenBank/DDBJ whole genome shotgun (WGS) entry which is preliminary data.</text>
</comment>
<evidence type="ECO:0000313" key="2">
    <source>
        <dbReference type="Proteomes" id="UP000664578"/>
    </source>
</evidence>
<dbReference type="GeneID" id="93682535"/>
<dbReference type="EMBL" id="JAEMWV010000005">
    <property type="protein sequence ID" value="MBN8252085.1"/>
    <property type="molecule type" value="Genomic_DNA"/>
</dbReference>
<dbReference type="RefSeq" id="WP_206782623.1">
    <property type="nucleotide sequence ID" value="NZ_CM125968.1"/>
</dbReference>
<dbReference type="Proteomes" id="UP000664578">
    <property type="component" value="Unassembled WGS sequence"/>
</dbReference>